<dbReference type="PROSITE" id="PS51746">
    <property type="entry name" value="PPM_2"/>
    <property type="match status" value="1"/>
</dbReference>
<dbReference type="PANTHER" id="PTHR47992">
    <property type="entry name" value="PROTEIN PHOSPHATASE"/>
    <property type="match status" value="1"/>
</dbReference>
<evidence type="ECO:0000256" key="9">
    <source>
        <dbReference type="RuleBase" id="RU003465"/>
    </source>
</evidence>
<proteinExistence type="inferred from homology"/>
<dbReference type="InterPro" id="IPR001932">
    <property type="entry name" value="PPM-type_phosphatase-like_dom"/>
</dbReference>
<reference evidence="12" key="1">
    <citation type="submission" date="2015-08" db="EMBL/GenBank/DDBJ databases">
        <authorList>
            <person name="Babu N.S."/>
            <person name="Beckwith C.J."/>
            <person name="Beseler K.G."/>
            <person name="Brison A."/>
            <person name="Carone J.V."/>
            <person name="Caskin T.P."/>
            <person name="Diamond M."/>
            <person name="Durham M.E."/>
            <person name="Foxe J.M."/>
            <person name="Go M."/>
            <person name="Henderson B.A."/>
            <person name="Jones I.B."/>
            <person name="McGettigan J.A."/>
            <person name="Micheletti S.J."/>
            <person name="Nasrallah M.E."/>
            <person name="Ortiz D."/>
            <person name="Piller C.R."/>
            <person name="Privatt S.R."/>
            <person name="Schneider S.L."/>
            <person name="Sharp S."/>
            <person name="Smith T.C."/>
            <person name="Stanton J.D."/>
            <person name="Ullery H.E."/>
            <person name="Wilson R.J."/>
            <person name="Serrano M.G."/>
            <person name="Buck G."/>
            <person name="Lee V."/>
            <person name="Wang Y."/>
            <person name="Carvalho R."/>
            <person name="Voegtly L."/>
            <person name="Shi R."/>
            <person name="Duckworth R."/>
            <person name="Johnson A."/>
            <person name="Loviza R."/>
            <person name="Walstead R."/>
            <person name="Shah Z."/>
            <person name="Kiflezghi M."/>
            <person name="Wade K."/>
            <person name="Ball S.L."/>
            <person name="Bradley K.W."/>
            <person name="Asai D.J."/>
            <person name="Bowman C.A."/>
            <person name="Russell D.A."/>
            <person name="Pope W.H."/>
            <person name="Jacobs-Sera D."/>
            <person name="Hendrix R.W."/>
            <person name="Hatfull G.F."/>
        </authorList>
    </citation>
    <scope>NUCLEOTIDE SEQUENCE</scope>
</reference>
<feature type="compositionally biased region" description="Pro residues" evidence="10">
    <location>
        <begin position="67"/>
        <end position="86"/>
    </location>
</feature>
<evidence type="ECO:0000256" key="10">
    <source>
        <dbReference type="SAM" id="MobiDB-lite"/>
    </source>
</evidence>
<dbReference type="EC" id="3.1.3.16" evidence="3"/>
<feature type="domain" description="PPM-type phosphatase" evidence="11">
    <location>
        <begin position="147"/>
        <end position="440"/>
    </location>
</feature>
<dbReference type="SMART" id="SM00331">
    <property type="entry name" value="PP2C_SIG"/>
    <property type="match status" value="1"/>
</dbReference>
<evidence type="ECO:0000256" key="1">
    <source>
        <dbReference type="ARBA" id="ARBA00001936"/>
    </source>
</evidence>
<keyword evidence="7 9" id="KW-0904">Protein phosphatase</keyword>
<name>A0A1D2A5Z6_AUXPR</name>
<evidence type="ECO:0000256" key="8">
    <source>
        <dbReference type="ARBA" id="ARBA00023211"/>
    </source>
</evidence>
<feature type="region of interest" description="Disordered" evidence="10">
    <location>
        <begin position="1"/>
        <end position="98"/>
    </location>
</feature>
<evidence type="ECO:0000256" key="7">
    <source>
        <dbReference type="ARBA" id="ARBA00022912"/>
    </source>
</evidence>
<dbReference type="SUPFAM" id="SSF81606">
    <property type="entry name" value="PP2C-like"/>
    <property type="match status" value="1"/>
</dbReference>
<evidence type="ECO:0000256" key="3">
    <source>
        <dbReference type="ARBA" id="ARBA00013081"/>
    </source>
</evidence>
<sequence length="444" mass="46601">MGCASSKPEIPLGPAEVVKPQPSPVQPSPAQAIPAQAGTITYSSTPPTRASTPPTYARPSPFDGPSMPKPPAPAAPSPAGKPPPSPAGMSPAASGGMTPRMSETVWLAPAMSSLSSWLSPASSGTTSLDRWGSRQSGEVLAPSLPLRCALVSKVGTYPNKPDRENEDSGACMDLTGHPGVWVFGVFDGHGPQGAECSRLALEKVTQRLPVQLHKTHSDVGKALTQALIEADSSLHRHKTRTTLSGTTALMGVVSGATLTVAHVGDSRAVLATRAAPGAAPTARQLTVDHTPRVPEEHERVTRAGAVILTVDQLEGIKDKSLQCWGPEFDGDGDPPRVWAPNADWPGTAFTRSLGDRVAKRLGVICVPEITTVEINPATTPFLIMASDGIWEFISPQAAVDLVAQYTDPLEAAEKLVEQAYNTWLANEPRSDDITVIIVAFDEAA</sequence>
<comment type="similarity">
    <text evidence="9">Belongs to the PP2C family.</text>
</comment>
<gene>
    <name evidence="12" type="ORF">g.28052</name>
</gene>
<dbReference type="SMART" id="SM00332">
    <property type="entry name" value="PP2Cc"/>
    <property type="match status" value="1"/>
</dbReference>
<protein>
    <recommendedName>
        <fullName evidence="3">protein-serine/threonine phosphatase</fullName>
        <ecNumber evidence="3">3.1.3.16</ecNumber>
    </recommendedName>
</protein>
<dbReference type="GO" id="GO:0004722">
    <property type="term" value="F:protein serine/threonine phosphatase activity"/>
    <property type="evidence" value="ECO:0007669"/>
    <property type="project" value="UniProtKB-EC"/>
</dbReference>
<evidence type="ECO:0000313" key="12">
    <source>
        <dbReference type="EMBL" id="JAT74642.1"/>
    </source>
</evidence>
<dbReference type="Pfam" id="PF00481">
    <property type="entry name" value="PP2C"/>
    <property type="match status" value="1"/>
</dbReference>
<evidence type="ECO:0000259" key="11">
    <source>
        <dbReference type="PROSITE" id="PS51746"/>
    </source>
</evidence>
<dbReference type="CDD" id="cd00143">
    <property type="entry name" value="PP2Cc"/>
    <property type="match status" value="1"/>
</dbReference>
<organism evidence="12">
    <name type="scientific">Auxenochlorella protothecoides</name>
    <name type="common">Green microalga</name>
    <name type="synonym">Chlorella protothecoides</name>
    <dbReference type="NCBI Taxonomy" id="3075"/>
    <lineage>
        <taxon>Eukaryota</taxon>
        <taxon>Viridiplantae</taxon>
        <taxon>Chlorophyta</taxon>
        <taxon>core chlorophytes</taxon>
        <taxon>Trebouxiophyceae</taxon>
        <taxon>Chlorellales</taxon>
        <taxon>Chlorellaceae</taxon>
        <taxon>Auxenochlorella</taxon>
    </lineage>
</organism>
<dbReference type="EMBL" id="GDKF01003980">
    <property type="protein sequence ID" value="JAT74642.1"/>
    <property type="molecule type" value="Transcribed_RNA"/>
</dbReference>
<dbReference type="InterPro" id="IPR036457">
    <property type="entry name" value="PPM-type-like_dom_sf"/>
</dbReference>
<dbReference type="InterPro" id="IPR000222">
    <property type="entry name" value="PP2C_BS"/>
</dbReference>
<dbReference type="PROSITE" id="PS01032">
    <property type="entry name" value="PPM_1"/>
    <property type="match status" value="1"/>
</dbReference>
<dbReference type="GO" id="GO:0046872">
    <property type="term" value="F:metal ion binding"/>
    <property type="evidence" value="ECO:0007669"/>
    <property type="project" value="UniProtKB-KW"/>
</dbReference>
<comment type="cofactor">
    <cofactor evidence="2">
        <name>Mg(2+)</name>
        <dbReference type="ChEBI" id="CHEBI:18420"/>
    </cofactor>
</comment>
<evidence type="ECO:0000256" key="6">
    <source>
        <dbReference type="ARBA" id="ARBA00022842"/>
    </source>
</evidence>
<feature type="compositionally biased region" description="Low complexity" evidence="10">
    <location>
        <begin position="87"/>
        <end position="96"/>
    </location>
</feature>
<evidence type="ECO:0000256" key="5">
    <source>
        <dbReference type="ARBA" id="ARBA00022801"/>
    </source>
</evidence>
<keyword evidence="6" id="KW-0460">Magnesium</keyword>
<dbReference type="Gene3D" id="3.60.40.10">
    <property type="entry name" value="PPM-type phosphatase domain"/>
    <property type="match status" value="1"/>
</dbReference>
<accession>A0A1D2A5Z6</accession>
<dbReference type="InterPro" id="IPR015655">
    <property type="entry name" value="PP2C"/>
</dbReference>
<keyword evidence="4" id="KW-0479">Metal-binding</keyword>
<keyword evidence="8" id="KW-0464">Manganese</keyword>
<feature type="compositionally biased region" description="Low complexity" evidence="10">
    <location>
        <begin position="28"/>
        <end position="59"/>
    </location>
</feature>
<comment type="cofactor">
    <cofactor evidence="1">
        <name>Mn(2+)</name>
        <dbReference type="ChEBI" id="CHEBI:29035"/>
    </cofactor>
</comment>
<dbReference type="AlphaFoldDB" id="A0A1D2A5Z6"/>
<keyword evidence="5 9" id="KW-0378">Hydrolase</keyword>
<evidence type="ECO:0000256" key="2">
    <source>
        <dbReference type="ARBA" id="ARBA00001946"/>
    </source>
</evidence>
<evidence type="ECO:0000256" key="4">
    <source>
        <dbReference type="ARBA" id="ARBA00022723"/>
    </source>
</evidence>